<dbReference type="NCBIfam" id="TIGR00229">
    <property type="entry name" value="sensory_box"/>
    <property type="match status" value="1"/>
</dbReference>
<dbReference type="InterPro" id="IPR007891">
    <property type="entry name" value="CHASE3"/>
</dbReference>
<dbReference type="CDD" id="cd00082">
    <property type="entry name" value="HisKA"/>
    <property type="match status" value="1"/>
</dbReference>
<organism evidence="11 12">
    <name type="scientific">Leptospira yanagawae serovar Saopaulo str. Sao Paulo = ATCC 700523</name>
    <dbReference type="NCBI Taxonomy" id="1249483"/>
    <lineage>
        <taxon>Bacteria</taxon>
        <taxon>Pseudomonadati</taxon>
        <taxon>Spirochaetota</taxon>
        <taxon>Spirochaetia</taxon>
        <taxon>Leptospirales</taxon>
        <taxon>Leptospiraceae</taxon>
        <taxon>Leptospira</taxon>
    </lineage>
</organism>
<dbReference type="GO" id="GO:0000155">
    <property type="term" value="F:phosphorelay sensor kinase activity"/>
    <property type="evidence" value="ECO:0007669"/>
    <property type="project" value="InterPro"/>
</dbReference>
<dbReference type="InterPro" id="IPR000014">
    <property type="entry name" value="PAS"/>
</dbReference>
<dbReference type="Gene3D" id="3.30.450.20">
    <property type="entry name" value="PAS domain"/>
    <property type="match status" value="1"/>
</dbReference>
<dbReference type="InterPro" id="IPR036890">
    <property type="entry name" value="HATPase_C_sf"/>
</dbReference>
<dbReference type="SMART" id="SM00448">
    <property type="entry name" value="REC"/>
    <property type="match status" value="1"/>
</dbReference>
<dbReference type="SMART" id="SM00387">
    <property type="entry name" value="HATPase_c"/>
    <property type="match status" value="1"/>
</dbReference>
<evidence type="ECO:0000256" key="4">
    <source>
        <dbReference type="ARBA" id="ARBA00023012"/>
    </source>
</evidence>
<dbReference type="SMART" id="SM00091">
    <property type="entry name" value="PAS"/>
    <property type="match status" value="1"/>
</dbReference>
<feature type="transmembrane region" description="Helical" evidence="6">
    <location>
        <begin position="12"/>
        <end position="33"/>
    </location>
</feature>
<feature type="transmembrane region" description="Helical" evidence="6">
    <location>
        <begin position="180"/>
        <end position="202"/>
    </location>
</feature>
<keyword evidence="6" id="KW-0812">Transmembrane</keyword>
<evidence type="ECO:0000259" key="10">
    <source>
        <dbReference type="PROSITE" id="PS50113"/>
    </source>
</evidence>
<dbReference type="Pfam" id="PF00512">
    <property type="entry name" value="HisKA"/>
    <property type="match status" value="1"/>
</dbReference>
<dbReference type="Gene3D" id="1.10.287.130">
    <property type="match status" value="1"/>
</dbReference>
<dbReference type="SUPFAM" id="SSF55874">
    <property type="entry name" value="ATPase domain of HSP90 chaperone/DNA topoisomerase II/histidine kinase"/>
    <property type="match status" value="1"/>
</dbReference>
<dbReference type="SUPFAM" id="SSF52172">
    <property type="entry name" value="CheY-like"/>
    <property type="match status" value="1"/>
</dbReference>
<keyword evidence="3 5" id="KW-0597">Phosphoprotein</keyword>
<sequence>MNFLDQKKVLPYYLGFLWLTLSFLIFSSFFFFYQVFHNRNKVTAFEEKKEWNVKLKEYASYLKDAETGVRGYLLSKDPNFLSPYLTAKTELISLESYLIQNVELLDRENLNELLRLSHRKLSQLEAYLELRPFRIPNKQTLAEGNQKMAEFRNFFDRFLKQKQTRDDLAFQSHKQLNDRLIVVSGSLFLLLSLLIFWMIFVLKKSIRSIAEKELLSDRFTEIDDLYQNSPVGFHSLDTNGVFLKVNRTECEWFGYTEDELVGNKRWIDLLAESSKEVFLSNFPVFKKKGHIDYLIFEVIKKNGKSMFVSLSATAIYSPGGEMIRTRSVLVDVTKSVVYEKELIEAKKKAEDASRAKSEFLSNMSHELRTPLNAVIGLSLWLLEENPKPEQLENLKNLKFSSESLLSLINDILDFNKIEERLVIIEAIDFNLKDFLKSITTSFLVRSNEKLLDFHLEIDPNIPEFIHSDPTRLLQILNNLLSNALKFTHKGFIKLKLIVDRINSESLVLHFEISDSGIGIDKSNLSSIFEKFTQANQDTTRKYGGSGLGLAISKALVELMNGTMSVESTLGVGSKFCFSLPCEMGKTNEHITITSIKNNESLKGKRVLVADDITINRSIVIRFLNRWGILTLEAAHGLEVLEILKQQTVDLILMDLHMPEMDGYDASIAIRKNDDWKDIPIIALTASAQIETRQQIKAVGMKDFISKPFNPNDLLNKLHTWIGT</sequence>
<evidence type="ECO:0000259" key="7">
    <source>
        <dbReference type="PROSITE" id="PS50109"/>
    </source>
</evidence>
<evidence type="ECO:0000259" key="8">
    <source>
        <dbReference type="PROSITE" id="PS50110"/>
    </source>
</evidence>
<evidence type="ECO:0000259" key="9">
    <source>
        <dbReference type="PROSITE" id="PS50112"/>
    </source>
</evidence>
<evidence type="ECO:0000313" key="11">
    <source>
        <dbReference type="EMBL" id="EOQ87141.1"/>
    </source>
</evidence>
<dbReference type="SUPFAM" id="SSF47384">
    <property type="entry name" value="Homodimeric domain of signal transducing histidine kinase"/>
    <property type="match status" value="1"/>
</dbReference>
<dbReference type="EMBL" id="AOGX02000044">
    <property type="protein sequence ID" value="EOQ87141.1"/>
    <property type="molecule type" value="Genomic_DNA"/>
</dbReference>
<reference evidence="11 12" key="1">
    <citation type="submission" date="2013-04" db="EMBL/GenBank/DDBJ databases">
        <authorList>
            <person name="Harkins D.M."/>
            <person name="Durkin A.S."/>
            <person name="Brinkac L.M."/>
            <person name="Haft D.H."/>
            <person name="Selengut J.D."/>
            <person name="Sanka R."/>
            <person name="DePew J."/>
            <person name="Purushe J."/>
            <person name="Hartskeerl R.A."/>
            <person name="Ahmed A."/>
            <person name="van der Linden H."/>
            <person name="Goris M.G.A."/>
            <person name="Vinetz J.M."/>
            <person name="Sutton G.G."/>
            <person name="Nierman W.C."/>
            <person name="Fouts D.E."/>
        </authorList>
    </citation>
    <scope>NUCLEOTIDE SEQUENCE [LARGE SCALE GENOMIC DNA]</scope>
    <source>
        <strain evidence="11 12">Sao Paulo</strain>
    </source>
</reference>
<feature type="domain" description="PAS" evidence="9">
    <location>
        <begin position="218"/>
        <end position="276"/>
    </location>
</feature>
<dbReference type="AlphaFoldDB" id="A0A5E8H6V4"/>
<dbReference type="PROSITE" id="PS50113">
    <property type="entry name" value="PAC"/>
    <property type="match status" value="1"/>
</dbReference>
<dbReference type="InterPro" id="IPR000700">
    <property type="entry name" value="PAS-assoc_C"/>
</dbReference>
<feature type="modified residue" description="4-aspartylphosphate" evidence="5">
    <location>
        <position position="654"/>
    </location>
</feature>
<evidence type="ECO:0000313" key="12">
    <source>
        <dbReference type="Proteomes" id="UP000013996"/>
    </source>
</evidence>
<dbReference type="PANTHER" id="PTHR45339">
    <property type="entry name" value="HYBRID SIGNAL TRANSDUCTION HISTIDINE KINASE J"/>
    <property type="match status" value="1"/>
</dbReference>
<dbReference type="FunFam" id="3.30.565.10:FF:000010">
    <property type="entry name" value="Sensor histidine kinase RcsC"/>
    <property type="match status" value="1"/>
</dbReference>
<dbReference type="PROSITE" id="PS50110">
    <property type="entry name" value="RESPONSE_REGULATORY"/>
    <property type="match status" value="1"/>
</dbReference>
<feature type="domain" description="Histidine kinase" evidence="7">
    <location>
        <begin position="362"/>
        <end position="583"/>
    </location>
</feature>
<dbReference type="PROSITE" id="PS50109">
    <property type="entry name" value="HIS_KIN"/>
    <property type="match status" value="1"/>
</dbReference>
<feature type="domain" description="Response regulatory" evidence="8">
    <location>
        <begin position="605"/>
        <end position="721"/>
    </location>
</feature>
<dbReference type="SMART" id="SM00388">
    <property type="entry name" value="HisKA"/>
    <property type="match status" value="1"/>
</dbReference>
<protein>
    <recommendedName>
        <fullName evidence="2">histidine kinase</fullName>
        <ecNumber evidence="2">2.7.13.3</ecNumber>
    </recommendedName>
</protein>
<dbReference type="Pfam" id="PF02518">
    <property type="entry name" value="HATPase_c"/>
    <property type="match status" value="1"/>
</dbReference>
<keyword evidence="4" id="KW-0902">Two-component regulatory system</keyword>
<dbReference type="InterPro" id="IPR036097">
    <property type="entry name" value="HisK_dim/P_sf"/>
</dbReference>
<evidence type="ECO:0000256" key="1">
    <source>
        <dbReference type="ARBA" id="ARBA00000085"/>
    </source>
</evidence>
<dbReference type="Proteomes" id="UP000013996">
    <property type="component" value="Unassembled WGS sequence"/>
</dbReference>
<evidence type="ECO:0000256" key="5">
    <source>
        <dbReference type="PROSITE-ProRule" id="PRU00169"/>
    </source>
</evidence>
<dbReference type="Pfam" id="PF13426">
    <property type="entry name" value="PAS_9"/>
    <property type="match status" value="1"/>
</dbReference>
<dbReference type="CDD" id="cd00130">
    <property type="entry name" value="PAS"/>
    <property type="match status" value="1"/>
</dbReference>
<evidence type="ECO:0000256" key="3">
    <source>
        <dbReference type="ARBA" id="ARBA00022553"/>
    </source>
</evidence>
<proteinExistence type="predicted"/>
<dbReference type="Gene3D" id="3.40.50.2300">
    <property type="match status" value="1"/>
</dbReference>
<dbReference type="PANTHER" id="PTHR45339:SF1">
    <property type="entry name" value="HYBRID SIGNAL TRANSDUCTION HISTIDINE KINASE J"/>
    <property type="match status" value="1"/>
</dbReference>
<dbReference type="EC" id="2.7.13.3" evidence="2"/>
<dbReference type="STRING" id="1249483.LEP1GSC202_2563"/>
<accession>A0A5E8H6V4</accession>
<comment type="caution">
    <text evidence="11">The sequence shown here is derived from an EMBL/GenBank/DDBJ whole genome shotgun (WGS) entry which is preliminary data.</text>
</comment>
<comment type="catalytic activity">
    <reaction evidence="1">
        <text>ATP + protein L-histidine = ADP + protein N-phospho-L-histidine.</text>
        <dbReference type="EC" id="2.7.13.3"/>
    </reaction>
</comment>
<dbReference type="Pfam" id="PF00072">
    <property type="entry name" value="Response_reg"/>
    <property type="match status" value="1"/>
</dbReference>
<dbReference type="InterPro" id="IPR001789">
    <property type="entry name" value="Sig_transdc_resp-reg_receiver"/>
</dbReference>
<dbReference type="InterPro" id="IPR003661">
    <property type="entry name" value="HisK_dim/P_dom"/>
</dbReference>
<gene>
    <name evidence="11" type="ORF">LEP1GSC202_2563</name>
</gene>
<dbReference type="InterPro" id="IPR004358">
    <property type="entry name" value="Sig_transdc_His_kin-like_C"/>
</dbReference>
<dbReference type="InterPro" id="IPR011006">
    <property type="entry name" value="CheY-like_superfamily"/>
</dbReference>
<dbReference type="PRINTS" id="PR00344">
    <property type="entry name" value="BCTRLSENSOR"/>
</dbReference>
<dbReference type="RefSeq" id="WP_015679114.1">
    <property type="nucleotide sequence ID" value="NZ_AOGX02000044.1"/>
</dbReference>
<name>A0A5E8H6V4_9LEPT</name>
<dbReference type="PROSITE" id="PS50112">
    <property type="entry name" value="PAS"/>
    <property type="match status" value="1"/>
</dbReference>
<dbReference type="OrthoDB" id="6192248at2"/>
<dbReference type="InterPro" id="IPR005467">
    <property type="entry name" value="His_kinase_dom"/>
</dbReference>
<dbReference type="CDD" id="cd17546">
    <property type="entry name" value="REC_hyHK_CKI1_RcsC-like"/>
    <property type="match status" value="1"/>
</dbReference>
<feature type="domain" description="PAC" evidence="10">
    <location>
        <begin position="292"/>
        <end position="344"/>
    </location>
</feature>
<dbReference type="Pfam" id="PF05227">
    <property type="entry name" value="CHASE3"/>
    <property type="match status" value="1"/>
</dbReference>
<evidence type="ECO:0000256" key="6">
    <source>
        <dbReference type="SAM" id="Phobius"/>
    </source>
</evidence>
<dbReference type="SUPFAM" id="SSF55785">
    <property type="entry name" value="PYP-like sensor domain (PAS domain)"/>
    <property type="match status" value="1"/>
</dbReference>
<evidence type="ECO:0000256" key="2">
    <source>
        <dbReference type="ARBA" id="ARBA00012438"/>
    </source>
</evidence>
<dbReference type="InterPro" id="IPR035965">
    <property type="entry name" value="PAS-like_dom_sf"/>
</dbReference>
<dbReference type="CDD" id="cd16922">
    <property type="entry name" value="HATPase_EvgS-ArcB-TorS-like"/>
    <property type="match status" value="1"/>
</dbReference>
<keyword evidence="6" id="KW-0472">Membrane</keyword>
<dbReference type="InterPro" id="IPR003594">
    <property type="entry name" value="HATPase_dom"/>
</dbReference>
<keyword evidence="6" id="KW-1133">Transmembrane helix</keyword>
<dbReference type="Gene3D" id="3.30.565.10">
    <property type="entry name" value="Histidine kinase-like ATPase, C-terminal domain"/>
    <property type="match status" value="1"/>
</dbReference>